<name>A0A7L7LAP3_9BACT</name>
<gene>
    <name evidence="1" type="ORF">HUW48_18045</name>
</gene>
<evidence type="ECO:0000313" key="2">
    <source>
        <dbReference type="Proteomes" id="UP000514509"/>
    </source>
</evidence>
<keyword evidence="2" id="KW-1185">Reference proteome</keyword>
<evidence type="ECO:0000313" key="1">
    <source>
        <dbReference type="EMBL" id="QMU29807.1"/>
    </source>
</evidence>
<dbReference type="Proteomes" id="UP000514509">
    <property type="component" value="Chromosome"/>
</dbReference>
<dbReference type="KEGG" id="add:HUW48_18045"/>
<dbReference type="RefSeq" id="WP_182412267.1">
    <property type="nucleotide sequence ID" value="NZ_CP055153.1"/>
</dbReference>
<organism evidence="1 2">
    <name type="scientific">Adhaeribacter radiodurans</name>
    <dbReference type="NCBI Taxonomy" id="2745197"/>
    <lineage>
        <taxon>Bacteria</taxon>
        <taxon>Pseudomonadati</taxon>
        <taxon>Bacteroidota</taxon>
        <taxon>Cytophagia</taxon>
        <taxon>Cytophagales</taxon>
        <taxon>Hymenobacteraceae</taxon>
        <taxon>Adhaeribacter</taxon>
    </lineage>
</organism>
<accession>A0A7L7LAP3</accession>
<protein>
    <submittedName>
        <fullName evidence="1">Uncharacterized protein</fullName>
    </submittedName>
</protein>
<dbReference type="AlphaFoldDB" id="A0A7L7LAP3"/>
<proteinExistence type="predicted"/>
<reference evidence="1 2" key="2">
    <citation type="submission" date="2020-08" db="EMBL/GenBank/DDBJ databases">
        <title>Adhaeribacter dokdonensis sp. nov., isolated from the rhizosphere of Elymus tsukushiensis, a plant native to the Dokdo Islands, Republic of Korea.</title>
        <authorList>
            <person name="Ghim S.Y."/>
        </authorList>
    </citation>
    <scope>NUCLEOTIDE SEQUENCE [LARGE SCALE GENOMIC DNA]</scope>
    <source>
        <strain evidence="1 2">KUDC8001</strain>
    </source>
</reference>
<sequence>MTQPLPLEIAVIFFVAMYYPQSSINKLLIQIDIEIKKAKSRIVNSGNENLKSLAHPLKPLLQNKAAFYQIKESTHETILGHIVLGRLVSSILK</sequence>
<reference evidence="1 2" key="1">
    <citation type="submission" date="2020-06" db="EMBL/GenBank/DDBJ databases">
        <authorList>
            <person name="Hwang Y.J."/>
        </authorList>
    </citation>
    <scope>NUCLEOTIDE SEQUENCE [LARGE SCALE GENOMIC DNA]</scope>
    <source>
        <strain evidence="1 2">KUDC8001</strain>
    </source>
</reference>
<dbReference type="EMBL" id="CP055153">
    <property type="protein sequence ID" value="QMU29807.1"/>
    <property type="molecule type" value="Genomic_DNA"/>
</dbReference>